<gene>
    <name evidence="2" type="ORF">DY78_GL001619</name>
</gene>
<accession>A0A0R2NFV2</accession>
<dbReference type="AlphaFoldDB" id="A0A0R2NFV2"/>
<dbReference type="SUPFAM" id="SSF53474">
    <property type="entry name" value="alpha/beta-Hydrolases"/>
    <property type="match status" value="1"/>
</dbReference>
<organism evidence="2 3">
    <name type="scientific">Lactiplantibacillus fabifermentans DSM 21115</name>
    <dbReference type="NCBI Taxonomy" id="1413187"/>
    <lineage>
        <taxon>Bacteria</taxon>
        <taxon>Bacillati</taxon>
        <taxon>Bacillota</taxon>
        <taxon>Bacilli</taxon>
        <taxon>Lactobacillales</taxon>
        <taxon>Lactobacillaceae</taxon>
        <taxon>Lactiplantibacillus</taxon>
    </lineage>
</organism>
<proteinExistence type="predicted"/>
<dbReference type="Proteomes" id="UP000050920">
    <property type="component" value="Unassembled WGS sequence"/>
</dbReference>
<dbReference type="Gene3D" id="3.40.50.1820">
    <property type="entry name" value="alpha/beta hydrolase"/>
    <property type="match status" value="1"/>
</dbReference>
<keyword evidence="3" id="KW-1185">Reference proteome</keyword>
<dbReference type="RefSeq" id="WP_024623657.1">
    <property type="nucleotide sequence ID" value="NZ_AYGX02000162.1"/>
</dbReference>
<dbReference type="InterPro" id="IPR029058">
    <property type="entry name" value="AB_hydrolase_fold"/>
</dbReference>
<comment type="caution">
    <text evidence="2">The sequence shown here is derived from an EMBL/GenBank/DDBJ whole genome shotgun (WGS) entry which is preliminary data.</text>
</comment>
<evidence type="ECO:0000256" key="1">
    <source>
        <dbReference type="SAM" id="MobiDB-lite"/>
    </source>
</evidence>
<dbReference type="EMBL" id="AYGX02000162">
    <property type="protein sequence ID" value="KRO24694.1"/>
    <property type="molecule type" value="Genomic_DNA"/>
</dbReference>
<feature type="compositionally biased region" description="Basic and acidic residues" evidence="1">
    <location>
        <begin position="263"/>
        <end position="276"/>
    </location>
</feature>
<sequence length="413" mass="47540">MSQENIWAPTGQTIIDGKMADVADYLRLANNGRGADPEAFMKSEYGQAYGRLIKLGFQFEEDPTGKAITEFYAKLGLNRQMYENDDYYKRWLLITPQELATQAALGKYYPVVFVNHGGSVPVPVDEFQCGWWQVAADERIIVVMLQNTNCENVQRVLDRLEELYPIDTERVYMTGESQGGYEVTSALFRMPARITAVVTCGNDIWRDWDNFNVPFTDTEKKNLKDTFVPFMQVVGQYEASSFAPVNDWYARKEWGRHADASHTYVDPRRDDQRDPTHIVGGKRPFSDLPEPPVGVDKHAWMIERLNTRMASLGCAPRDVATCISYLDNPEIDLHKAIGFYGDEEQTMEFYGYKHWRLDIHNRIGLDAFRYVVVENSGHHWPVMAAKLGWDFMKQFRRDTATSKIVADTYQLTR</sequence>
<reference evidence="2 3" key="1">
    <citation type="journal article" date="2015" name="Genome Announc.">
        <title>Expanding the biotechnology potential of lactobacilli through comparative genomics of 213 strains and associated genera.</title>
        <authorList>
            <person name="Sun Z."/>
            <person name="Harris H.M."/>
            <person name="McCann A."/>
            <person name="Guo C."/>
            <person name="Argimon S."/>
            <person name="Zhang W."/>
            <person name="Yang X."/>
            <person name="Jeffery I.B."/>
            <person name="Cooney J.C."/>
            <person name="Kagawa T.F."/>
            <person name="Liu W."/>
            <person name="Song Y."/>
            <person name="Salvetti E."/>
            <person name="Wrobel A."/>
            <person name="Rasinkangas P."/>
            <person name="Parkhill J."/>
            <person name="Rea M.C."/>
            <person name="O'Sullivan O."/>
            <person name="Ritari J."/>
            <person name="Douillard F.P."/>
            <person name="Paul Ross R."/>
            <person name="Yang R."/>
            <person name="Briner A.E."/>
            <person name="Felis G.E."/>
            <person name="de Vos W.M."/>
            <person name="Barrangou R."/>
            <person name="Klaenhammer T.R."/>
            <person name="Caufield P.W."/>
            <person name="Cui Y."/>
            <person name="Zhang H."/>
            <person name="O'Toole P.W."/>
        </authorList>
    </citation>
    <scope>NUCLEOTIDE SEQUENCE [LARGE SCALE GENOMIC DNA]</scope>
    <source>
        <strain evidence="2 3">DSM 21115</strain>
    </source>
</reference>
<evidence type="ECO:0000313" key="3">
    <source>
        <dbReference type="Proteomes" id="UP000050920"/>
    </source>
</evidence>
<protein>
    <submittedName>
        <fullName evidence="2">Uncharacterized protein</fullName>
    </submittedName>
</protein>
<feature type="region of interest" description="Disordered" evidence="1">
    <location>
        <begin position="263"/>
        <end position="283"/>
    </location>
</feature>
<name>A0A0R2NFV2_9LACO</name>
<evidence type="ECO:0000313" key="2">
    <source>
        <dbReference type="EMBL" id="KRO24694.1"/>
    </source>
</evidence>